<dbReference type="UniPathway" id="UPA00094"/>
<dbReference type="GO" id="GO:0000035">
    <property type="term" value="F:acyl binding"/>
    <property type="evidence" value="ECO:0007669"/>
    <property type="project" value="TreeGrafter"/>
</dbReference>
<keyword evidence="12" id="KW-1185">Reference proteome</keyword>
<keyword evidence="2 7" id="KW-0444">Lipid biosynthesis</keyword>
<comment type="similarity">
    <text evidence="7">Belongs to the acyl carrier protein (ACP) family.</text>
</comment>
<evidence type="ECO:0000313" key="12">
    <source>
        <dbReference type="Proteomes" id="UP000189857"/>
    </source>
</evidence>
<dbReference type="Pfam" id="PF00550">
    <property type="entry name" value="PP-binding"/>
    <property type="match status" value="1"/>
</dbReference>
<dbReference type="PANTHER" id="PTHR20863">
    <property type="entry name" value="ACYL CARRIER PROTEIN"/>
    <property type="match status" value="1"/>
</dbReference>
<keyword evidence="1 7" id="KW-0596">Phosphopantetheine</keyword>
<evidence type="ECO:0000256" key="6">
    <source>
        <dbReference type="ARBA" id="ARBA00023160"/>
    </source>
</evidence>
<comment type="subcellular location">
    <subcellularLocation>
        <location evidence="7">Cytoplasm</location>
    </subcellularLocation>
</comment>
<protein>
    <recommendedName>
        <fullName evidence="7 8">Acyl carrier protein</fullName>
        <shortName evidence="7">ACP</shortName>
    </recommendedName>
</protein>
<dbReference type="InterPro" id="IPR036736">
    <property type="entry name" value="ACP-like_sf"/>
</dbReference>
<dbReference type="NCBIfam" id="NF002148">
    <property type="entry name" value="PRK00982.1-2"/>
    <property type="match status" value="1"/>
</dbReference>
<accession>A0A1T4K5Q5</accession>
<keyword evidence="3 7" id="KW-0597">Phosphoprotein</keyword>
<feature type="domain" description="Carrier" evidence="10">
    <location>
        <begin position="1"/>
        <end position="74"/>
    </location>
</feature>
<evidence type="ECO:0000256" key="7">
    <source>
        <dbReference type="HAMAP-Rule" id="MF_01217"/>
    </source>
</evidence>
<gene>
    <name evidence="7" type="primary">acpP</name>
    <name evidence="11" type="ORF">SAMN02745110_00174</name>
</gene>
<dbReference type="InterPro" id="IPR009081">
    <property type="entry name" value="PP-bd_ACP"/>
</dbReference>
<evidence type="ECO:0000256" key="9">
    <source>
        <dbReference type="RuleBase" id="RU003545"/>
    </source>
</evidence>
<dbReference type="PROSITE" id="PS50075">
    <property type="entry name" value="CARRIER"/>
    <property type="match status" value="1"/>
</dbReference>
<evidence type="ECO:0000256" key="8">
    <source>
        <dbReference type="NCBIfam" id="TIGR00517"/>
    </source>
</evidence>
<evidence type="ECO:0000256" key="4">
    <source>
        <dbReference type="ARBA" id="ARBA00022832"/>
    </source>
</evidence>
<evidence type="ECO:0000313" key="11">
    <source>
        <dbReference type="EMBL" id="SJZ37667.1"/>
    </source>
</evidence>
<dbReference type="InterPro" id="IPR003231">
    <property type="entry name" value="ACP"/>
</dbReference>
<comment type="function">
    <text evidence="7 9">Carrier of the growing fatty acid chain in fatty acid biosynthesis.</text>
</comment>
<sequence>MFEEVKSVIIDVLGVSEDEVTPEASLTDDLGADSLDAVEIGNSIEEKTGVAISDEDLPTLKTVQDIVDYVESHK</sequence>
<dbReference type="AlphaFoldDB" id="A0A1T4K5Q5"/>
<evidence type="ECO:0000256" key="1">
    <source>
        <dbReference type="ARBA" id="ARBA00022450"/>
    </source>
</evidence>
<dbReference type="GO" id="GO:0009245">
    <property type="term" value="P:lipid A biosynthetic process"/>
    <property type="evidence" value="ECO:0007669"/>
    <property type="project" value="TreeGrafter"/>
</dbReference>
<keyword evidence="4 7" id="KW-0276">Fatty acid metabolism</keyword>
<dbReference type="NCBIfam" id="TIGR00517">
    <property type="entry name" value="acyl_carrier"/>
    <property type="match status" value="1"/>
</dbReference>
<dbReference type="NCBIfam" id="NF002150">
    <property type="entry name" value="PRK00982.1-4"/>
    <property type="match status" value="1"/>
</dbReference>
<dbReference type="SUPFAM" id="SSF47336">
    <property type="entry name" value="ACP-like"/>
    <property type="match status" value="1"/>
</dbReference>
<evidence type="ECO:0000256" key="5">
    <source>
        <dbReference type="ARBA" id="ARBA00023098"/>
    </source>
</evidence>
<comment type="PTM">
    <text evidence="9">4'-phosphopantetheine is transferred from CoA to a specific serine of apo-ACP by acpS.</text>
</comment>
<dbReference type="InterPro" id="IPR006162">
    <property type="entry name" value="Ppantetheine_attach_site"/>
</dbReference>
<comment type="pathway">
    <text evidence="7 9">Lipid metabolism; fatty acid biosynthesis.</text>
</comment>
<dbReference type="PROSITE" id="PS00012">
    <property type="entry name" value="PHOSPHOPANTETHEINE"/>
    <property type="match status" value="1"/>
</dbReference>
<organism evidence="11 12">
    <name type="scientific">Eubacterium ruminantium</name>
    <dbReference type="NCBI Taxonomy" id="42322"/>
    <lineage>
        <taxon>Bacteria</taxon>
        <taxon>Bacillati</taxon>
        <taxon>Bacillota</taxon>
        <taxon>Clostridia</taxon>
        <taxon>Eubacteriales</taxon>
        <taxon>Eubacteriaceae</taxon>
        <taxon>Eubacterium</taxon>
    </lineage>
</organism>
<dbReference type="PANTHER" id="PTHR20863:SF76">
    <property type="entry name" value="CARRIER DOMAIN-CONTAINING PROTEIN"/>
    <property type="match status" value="1"/>
</dbReference>
<dbReference type="GO" id="GO:0000036">
    <property type="term" value="F:acyl carrier activity"/>
    <property type="evidence" value="ECO:0007669"/>
    <property type="project" value="UniProtKB-UniRule"/>
</dbReference>
<dbReference type="HAMAP" id="MF_01217">
    <property type="entry name" value="Acyl_carrier"/>
    <property type="match status" value="1"/>
</dbReference>
<feature type="modified residue" description="O-(pantetheine 4'-phosphoryl)serine" evidence="7">
    <location>
        <position position="34"/>
    </location>
</feature>
<dbReference type="Proteomes" id="UP000189857">
    <property type="component" value="Unassembled WGS sequence"/>
</dbReference>
<keyword evidence="7" id="KW-0963">Cytoplasm</keyword>
<dbReference type="GO" id="GO:0005829">
    <property type="term" value="C:cytosol"/>
    <property type="evidence" value="ECO:0007669"/>
    <property type="project" value="TreeGrafter"/>
</dbReference>
<reference evidence="11 12" key="1">
    <citation type="submission" date="2017-02" db="EMBL/GenBank/DDBJ databases">
        <authorList>
            <person name="Peterson S.W."/>
        </authorList>
    </citation>
    <scope>NUCLEOTIDE SEQUENCE [LARGE SCALE GENOMIC DNA]</scope>
    <source>
        <strain evidence="11 12">ATCC 17233</strain>
    </source>
</reference>
<dbReference type="OrthoDB" id="9804551at2"/>
<name>A0A1T4K5Q5_9FIRM</name>
<evidence type="ECO:0000259" key="10">
    <source>
        <dbReference type="PROSITE" id="PS50075"/>
    </source>
</evidence>
<dbReference type="Gene3D" id="1.10.1200.10">
    <property type="entry name" value="ACP-like"/>
    <property type="match status" value="1"/>
</dbReference>
<comment type="PTM">
    <text evidence="7">4'-phosphopantetheine is transferred from CoA to a specific serine of apo-ACP by AcpS. This modification is essential for activity because fatty acids are bound in thioester linkage to the sulfhydryl of the prosthetic group.</text>
</comment>
<proteinExistence type="inferred from homology"/>
<dbReference type="EMBL" id="FUXA01000003">
    <property type="protein sequence ID" value="SJZ37667.1"/>
    <property type="molecule type" value="Genomic_DNA"/>
</dbReference>
<evidence type="ECO:0000256" key="2">
    <source>
        <dbReference type="ARBA" id="ARBA00022516"/>
    </source>
</evidence>
<keyword evidence="6 7" id="KW-0275">Fatty acid biosynthesis</keyword>
<dbReference type="GO" id="GO:0016020">
    <property type="term" value="C:membrane"/>
    <property type="evidence" value="ECO:0007669"/>
    <property type="project" value="GOC"/>
</dbReference>
<keyword evidence="5 7" id="KW-0443">Lipid metabolism</keyword>
<dbReference type="RefSeq" id="WP_078785854.1">
    <property type="nucleotide sequence ID" value="NZ_CACZYW010000005.1"/>
</dbReference>
<evidence type="ECO:0000256" key="3">
    <source>
        <dbReference type="ARBA" id="ARBA00022553"/>
    </source>
</evidence>